<evidence type="ECO:0000313" key="1">
    <source>
        <dbReference type="EMBL" id="MBD9356159.1"/>
    </source>
</evidence>
<accession>A0ABR9CZ48</accession>
<evidence type="ECO:0000313" key="2">
    <source>
        <dbReference type="Proteomes" id="UP000652176"/>
    </source>
</evidence>
<dbReference type="EMBL" id="JACXSS010000001">
    <property type="protein sequence ID" value="MBD9356159.1"/>
    <property type="molecule type" value="Genomic_DNA"/>
</dbReference>
<protein>
    <submittedName>
        <fullName evidence="1">Uncharacterized protein</fullName>
    </submittedName>
</protein>
<organism evidence="1 2">
    <name type="scientific">Methylomonas albis</name>
    <dbReference type="NCBI Taxonomy" id="1854563"/>
    <lineage>
        <taxon>Bacteria</taxon>
        <taxon>Pseudomonadati</taxon>
        <taxon>Pseudomonadota</taxon>
        <taxon>Gammaproteobacteria</taxon>
        <taxon>Methylococcales</taxon>
        <taxon>Methylococcaceae</taxon>
        <taxon>Methylomonas</taxon>
    </lineage>
</organism>
<sequence length="130" mass="14545">MRVVKAEQMSVGEVDIAEIVFDKKSRDDIPKVLCGLQHLYLNQPLREALFALLESELLPKIDKALGRPGMPLWNIFVCQERQHFSVKLKWVPSDFSAKNLLAVYAFGGPDSSASPRFDPTGGRNIGSRMT</sequence>
<comment type="caution">
    <text evidence="1">The sequence shown here is derived from an EMBL/GenBank/DDBJ whole genome shotgun (WGS) entry which is preliminary data.</text>
</comment>
<dbReference type="Proteomes" id="UP000652176">
    <property type="component" value="Unassembled WGS sequence"/>
</dbReference>
<keyword evidence="2" id="KW-1185">Reference proteome</keyword>
<name>A0ABR9CZ48_9GAMM</name>
<gene>
    <name evidence="1" type="ORF">IE877_09700</name>
</gene>
<reference evidence="1 2" key="1">
    <citation type="submission" date="2020-09" db="EMBL/GenBank/DDBJ databases">
        <title>Methylomonas albis sp. nov. and Methylomonas fluvii sp. nov.: Two cold-adapted methanotrophs from the River Elbe and an amended description of Methylovulum psychrotolerans strain Eb1.</title>
        <authorList>
            <person name="Bussmann I.K."/>
            <person name="Klings K.-W."/>
            <person name="Warnstedt J."/>
            <person name="Hoppert M."/>
            <person name="Saborowski A."/>
            <person name="Horn F."/>
            <person name="Liebner S."/>
        </authorList>
    </citation>
    <scope>NUCLEOTIDE SEQUENCE [LARGE SCALE GENOMIC DNA]</scope>
    <source>
        <strain evidence="1 2">EbA</strain>
    </source>
</reference>
<proteinExistence type="predicted"/>